<feature type="compositionally biased region" description="Polar residues" evidence="2">
    <location>
        <begin position="1"/>
        <end position="47"/>
    </location>
</feature>
<feature type="region of interest" description="Disordered" evidence="2">
    <location>
        <begin position="684"/>
        <end position="767"/>
    </location>
</feature>
<dbReference type="GeneID" id="89926638"/>
<evidence type="ECO:0000256" key="1">
    <source>
        <dbReference type="ARBA" id="ARBA00023242"/>
    </source>
</evidence>
<evidence type="ECO:0000256" key="2">
    <source>
        <dbReference type="SAM" id="MobiDB-lite"/>
    </source>
</evidence>
<keyword evidence="5" id="KW-1185">Reference proteome</keyword>
<proteinExistence type="predicted"/>
<evidence type="ECO:0000313" key="4">
    <source>
        <dbReference type="EMBL" id="KAK5169321.1"/>
    </source>
</evidence>
<comment type="caution">
    <text evidence="4">The sequence shown here is derived from an EMBL/GenBank/DDBJ whole genome shotgun (WGS) entry which is preliminary data.</text>
</comment>
<accession>A0AAV9P831</accession>
<dbReference type="RefSeq" id="XP_064658667.1">
    <property type="nucleotide sequence ID" value="XM_064802542.1"/>
</dbReference>
<evidence type="ECO:0000259" key="3">
    <source>
        <dbReference type="PROSITE" id="PS50048"/>
    </source>
</evidence>
<feature type="compositionally biased region" description="Polar residues" evidence="2">
    <location>
        <begin position="729"/>
        <end position="738"/>
    </location>
</feature>
<sequence length="775" mass="85732">MDFSHSTPQLPQSQYGSTYGSHEQSQGYRPAGSTQPQHSDPPSSGGRQSKRARLDPRLYNNDMSSDGPQPQASPFSRDGPYPARGHPAAGHVSSQLSRNFEQEVRGLSQYESNASSQPQMGNLPPGLEYSPSGEVLPQRGAPPGAILKMACQYCDRKKRKCPRDWPCSECKKDGQECVPKARKYQRPKMPATPGGEQQAENGEDASPPVEDGAVTAINRESESTPARGREESNRKQNLRMGPVIGDHQEWSNMRLEYHPLPPNIDEVREKLYKLEQPILLNSQQYADYWPHITNVYGRQIQPVEQANGSMLEYWECRNNRKRRLKGRPPPKEPQKRKRTIKTHLLETDKACGMRFRVLYFVKHANTDENHSSGLDSCRCVPEWVHLQRTGRVESLNIQHNHSLESMDRFKRSDAIVFYAALKVQEGGYMYAAVRRWIMEKFGSATKQIEHLSISDIANASRFWRQQNPELELIPDIPDDDPAIGARKRALESINRIAPESLRRALAEVFKQLPAAIEIAQPFLESVQTGNAATSNGAPIMEGDKIEVPLPGMPVKYMPLIAPRWNVLIPPEPSPPPSRRTAAPDAKRDQPASPFAPGRPPNGLALSAGKGTATASHRHHAMAPPMNELPPRPYKPASNSHALSIDPPGAHANSSISGQRPESAQDYSTARLVNDIFGARLHHRSIPTAGSGTASWRPEWATAADSVSRPSTSTESRPAWAVSGEKASPTAPSEQVTNEQQKHQKDAGRSDVAGESGARMQLTRAGPAGLYTEWVA</sequence>
<dbReference type="GO" id="GO:0008270">
    <property type="term" value="F:zinc ion binding"/>
    <property type="evidence" value="ECO:0007669"/>
    <property type="project" value="InterPro"/>
</dbReference>
<dbReference type="PROSITE" id="PS50048">
    <property type="entry name" value="ZN2_CY6_FUNGAL_2"/>
    <property type="match status" value="1"/>
</dbReference>
<feature type="compositionally biased region" description="Polar residues" evidence="2">
    <location>
        <begin position="109"/>
        <end position="120"/>
    </location>
</feature>
<dbReference type="AlphaFoldDB" id="A0AAV9P831"/>
<organism evidence="4 5">
    <name type="scientific">Saxophila tyrrhenica</name>
    <dbReference type="NCBI Taxonomy" id="1690608"/>
    <lineage>
        <taxon>Eukaryota</taxon>
        <taxon>Fungi</taxon>
        <taxon>Dikarya</taxon>
        <taxon>Ascomycota</taxon>
        <taxon>Pezizomycotina</taxon>
        <taxon>Dothideomycetes</taxon>
        <taxon>Dothideomycetidae</taxon>
        <taxon>Mycosphaerellales</taxon>
        <taxon>Extremaceae</taxon>
        <taxon>Saxophila</taxon>
    </lineage>
</organism>
<keyword evidence="1" id="KW-0539">Nucleus</keyword>
<feature type="domain" description="Zn(2)-C6 fungal-type" evidence="3">
    <location>
        <begin position="150"/>
        <end position="178"/>
    </location>
</feature>
<evidence type="ECO:0000313" key="5">
    <source>
        <dbReference type="Proteomes" id="UP001337655"/>
    </source>
</evidence>
<dbReference type="Gene3D" id="4.10.240.10">
    <property type="entry name" value="Zn(2)-C6 fungal-type DNA-binding domain"/>
    <property type="match status" value="1"/>
</dbReference>
<feature type="compositionally biased region" description="Polar residues" evidence="2">
    <location>
        <begin position="61"/>
        <end position="74"/>
    </location>
</feature>
<feature type="region of interest" description="Disordered" evidence="2">
    <location>
        <begin position="570"/>
        <end position="666"/>
    </location>
</feature>
<dbReference type="Pfam" id="PF00172">
    <property type="entry name" value="Zn_clus"/>
    <property type="match status" value="1"/>
</dbReference>
<reference evidence="4 5" key="1">
    <citation type="submission" date="2023-08" db="EMBL/GenBank/DDBJ databases">
        <title>Black Yeasts Isolated from many extreme environments.</title>
        <authorList>
            <person name="Coleine C."/>
            <person name="Stajich J.E."/>
            <person name="Selbmann L."/>
        </authorList>
    </citation>
    <scope>NUCLEOTIDE SEQUENCE [LARGE SCALE GENOMIC DNA]</scope>
    <source>
        <strain evidence="4 5">CCFEE 5935</strain>
    </source>
</reference>
<dbReference type="EMBL" id="JAVRRT010000008">
    <property type="protein sequence ID" value="KAK5169321.1"/>
    <property type="molecule type" value="Genomic_DNA"/>
</dbReference>
<name>A0AAV9P831_9PEZI</name>
<feature type="compositionally biased region" description="Basic and acidic residues" evidence="2">
    <location>
        <begin position="219"/>
        <end position="234"/>
    </location>
</feature>
<feature type="region of interest" description="Disordered" evidence="2">
    <location>
        <begin position="184"/>
        <end position="239"/>
    </location>
</feature>
<feature type="compositionally biased region" description="Polar residues" evidence="2">
    <location>
        <begin position="651"/>
        <end position="666"/>
    </location>
</feature>
<feature type="compositionally biased region" description="Basic and acidic residues" evidence="2">
    <location>
        <begin position="739"/>
        <end position="748"/>
    </location>
</feature>
<protein>
    <recommendedName>
        <fullName evidence="3">Zn(2)-C6 fungal-type domain-containing protein</fullName>
    </recommendedName>
</protein>
<dbReference type="InterPro" id="IPR001138">
    <property type="entry name" value="Zn2Cys6_DnaBD"/>
</dbReference>
<feature type="region of interest" description="Disordered" evidence="2">
    <location>
        <begin position="1"/>
        <end position="142"/>
    </location>
</feature>
<gene>
    <name evidence="4" type="ORF">LTR77_005296</name>
</gene>
<dbReference type="InterPro" id="IPR036864">
    <property type="entry name" value="Zn2-C6_fun-type_DNA-bd_sf"/>
</dbReference>
<dbReference type="Proteomes" id="UP001337655">
    <property type="component" value="Unassembled WGS sequence"/>
</dbReference>
<dbReference type="GO" id="GO:0000981">
    <property type="term" value="F:DNA-binding transcription factor activity, RNA polymerase II-specific"/>
    <property type="evidence" value="ECO:0007669"/>
    <property type="project" value="InterPro"/>
</dbReference>
<dbReference type="SUPFAM" id="SSF57701">
    <property type="entry name" value="Zn2/Cys6 DNA-binding domain"/>
    <property type="match status" value="1"/>
</dbReference>
<dbReference type="CDD" id="cd00067">
    <property type="entry name" value="GAL4"/>
    <property type="match status" value="1"/>
</dbReference>